<sequence length="117" mass="14021">MKRLEKNILDKIFKIEVKRTASYFFIRSIIFVALGFAALIFSTVITEILKEQGSFDLLEFLDWNNIVVFYEESPKELLLILFLVMIFLFYLIFLLIKNYGKIKNKLVSIYKFYKKRV</sequence>
<dbReference type="STRING" id="1802069.A2970_02325"/>
<evidence type="ECO:0000256" key="1">
    <source>
        <dbReference type="SAM" id="Phobius"/>
    </source>
</evidence>
<feature type="transmembrane region" description="Helical" evidence="1">
    <location>
        <begin position="77"/>
        <end position="96"/>
    </location>
</feature>
<comment type="caution">
    <text evidence="2">The sequence shown here is derived from an EMBL/GenBank/DDBJ whole genome shotgun (WGS) entry which is preliminary data.</text>
</comment>
<evidence type="ECO:0000313" key="2">
    <source>
        <dbReference type="EMBL" id="OGK52861.1"/>
    </source>
</evidence>
<keyword evidence="1" id="KW-0472">Membrane</keyword>
<dbReference type="EMBL" id="MGAT01000013">
    <property type="protein sequence ID" value="OGK52861.1"/>
    <property type="molecule type" value="Genomic_DNA"/>
</dbReference>
<proteinExistence type="predicted"/>
<accession>A0A1F7JB65</accession>
<feature type="transmembrane region" description="Helical" evidence="1">
    <location>
        <begin position="21"/>
        <end position="45"/>
    </location>
</feature>
<organism evidence="2 3">
    <name type="scientific">Candidatus Roizmanbacteria bacterium RIFCSPLOWO2_01_FULL_44_13</name>
    <dbReference type="NCBI Taxonomy" id="1802069"/>
    <lineage>
        <taxon>Bacteria</taxon>
        <taxon>Candidatus Roizmaniibacteriota</taxon>
    </lineage>
</organism>
<evidence type="ECO:0000313" key="3">
    <source>
        <dbReference type="Proteomes" id="UP000178857"/>
    </source>
</evidence>
<name>A0A1F7JB65_9BACT</name>
<gene>
    <name evidence="2" type="ORF">A2970_02325</name>
</gene>
<keyword evidence="1" id="KW-1133">Transmembrane helix</keyword>
<keyword evidence="1" id="KW-0812">Transmembrane</keyword>
<reference evidence="2 3" key="1">
    <citation type="journal article" date="2016" name="Nat. Commun.">
        <title>Thousands of microbial genomes shed light on interconnected biogeochemical processes in an aquifer system.</title>
        <authorList>
            <person name="Anantharaman K."/>
            <person name="Brown C.T."/>
            <person name="Hug L.A."/>
            <person name="Sharon I."/>
            <person name="Castelle C.J."/>
            <person name="Probst A.J."/>
            <person name="Thomas B.C."/>
            <person name="Singh A."/>
            <person name="Wilkins M.J."/>
            <person name="Karaoz U."/>
            <person name="Brodie E.L."/>
            <person name="Williams K.H."/>
            <person name="Hubbard S.S."/>
            <person name="Banfield J.F."/>
        </authorList>
    </citation>
    <scope>NUCLEOTIDE SEQUENCE [LARGE SCALE GENOMIC DNA]</scope>
</reference>
<dbReference type="Proteomes" id="UP000178857">
    <property type="component" value="Unassembled WGS sequence"/>
</dbReference>
<dbReference type="AlphaFoldDB" id="A0A1F7JB65"/>
<protein>
    <submittedName>
        <fullName evidence="2">Uncharacterized protein</fullName>
    </submittedName>
</protein>